<reference evidence="1 2" key="1">
    <citation type="journal article" date="2014" name="Agronomy (Basel)">
        <title>A Draft Genome Sequence for Ensete ventricosum, the Drought-Tolerant Tree Against Hunger.</title>
        <authorList>
            <person name="Harrison J."/>
            <person name="Moore K.A."/>
            <person name="Paszkiewicz K."/>
            <person name="Jones T."/>
            <person name="Grant M."/>
            <person name="Ambacheew D."/>
            <person name="Muzemil S."/>
            <person name="Studholme D.J."/>
        </authorList>
    </citation>
    <scope>NUCLEOTIDE SEQUENCE [LARGE SCALE GENOMIC DNA]</scope>
</reference>
<dbReference type="AlphaFoldDB" id="A0A426Z5C4"/>
<gene>
    <name evidence="1" type="ORF">B296_00041603</name>
</gene>
<proteinExistence type="predicted"/>
<organism evidence="1 2">
    <name type="scientific">Ensete ventricosum</name>
    <name type="common">Abyssinian banana</name>
    <name type="synonym">Musa ensete</name>
    <dbReference type="NCBI Taxonomy" id="4639"/>
    <lineage>
        <taxon>Eukaryota</taxon>
        <taxon>Viridiplantae</taxon>
        <taxon>Streptophyta</taxon>
        <taxon>Embryophyta</taxon>
        <taxon>Tracheophyta</taxon>
        <taxon>Spermatophyta</taxon>
        <taxon>Magnoliopsida</taxon>
        <taxon>Liliopsida</taxon>
        <taxon>Zingiberales</taxon>
        <taxon>Musaceae</taxon>
        <taxon>Ensete</taxon>
    </lineage>
</organism>
<dbReference type="Proteomes" id="UP000287651">
    <property type="component" value="Unassembled WGS sequence"/>
</dbReference>
<sequence>MEATISSSTKPLLPSRASYACSLSHTNDELKSFRSFLLLIYFDQSNTRHLSS</sequence>
<comment type="caution">
    <text evidence="1">The sequence shown here is derived from an EMBL/GenBank/DDBJ whole genome shotgun (WGS) entry which is preliminary data.</text>
</comment>
<evidence type="ECO:0000313" key="2">
    <source>
        <dbReference type="Proteomes" id="UP000287651"/>
    </source>
</evidence>
<name>A0A426Z5C4_ENSVE</name>
<protein>
    <submittedName>
        <fullName evidence="1">Uncharacterized protein</fullName>
    </submittedName>
</protein>
<dbReference type="EMBL" id="AMZH03008340">
    <property type="protein sequence ID" value="RRT59161.1"/>
    <property type="molecule type" value="Genomic_DNA"/>
</dbReference>
<evidence type="ECO:0000313" key="1">
    <source>
        <dbReference type="EMBL" id="RRT59161.1"/>
    </source>
</evidence>
<accession>A0A426Z5C4</accession>